<name>A0AAD3Y657_NEPGR</name>
<comment type="caution">
    <text evidence="2">The sequence shown here is derived from an EMBL/GenBank/DDBJ whole genome shotgun (WGS) entry which is preliminary data.</text>
</comment>
<protein>
    <submittedName>
        <fullName evidence="2">Uncharacterized protein</fullName>
    </submittedName>
</protein>
<gene>
    <name evidence="2" type="ORF">Nepgr_030537</name>
</gene>
<evidence type="ECO:0000313" key="3">
    <source>
        <dbReference type="Proteomes" id="UP001279734"/>
    </source>
</evidence>
<accession>A0AAD3Y657</accession>
<feature type="compositionally biased region" description="Polar residues" evidence="1">
    <location>
        <begin position="89"/>
        <end position="98"/>
    </location>
</feature>
<dbReference type="AlphaFoldDB" id="A0AAD3Y657"/>
<dbReference type="Proteomes" id="UP001279734">
    <property type="component" value="Unassembled WGS sequence"/>
</dbReference>
<sequence>MIGTPREGAHGLAIQGSSFEIPGPNKELSSAAQLIPTKGVQAHASHARQRFSRYHKTTTDTVDHRQHSTAGEPRQNTCHRFPYKKLPQRSFQIPSSTPEKGRRRVKSSKEHSRHLRVTSGLASNPNVRRKVQFPSL</sequence>
<feature type="compositionally biased region" description="Basic residues" evidence="1">
    <location>
        <begin position="45"/>
        <end position="56"/>
    </location>
</feature>
<proteinExistence type="predicted"/>
<feature type="compositionally biased region" description="Basic and acidic residues" evidence="1">
    <location>
        <begin position="57"/>
        <end position="66"/>
    </location>
</feature>
<evidence type="ECO:0000256" key="1">
    <source>
        <dbReference type="SAM" id="MobiDB-lite"/>
    </source>
</evidence>
<feature type="region of interest" description="Disordered" evidence="1">
    <location>
        <begin position="1"/>
        <end position="25"/>
    </location>
</feature>
<feature type="compositionally biased region" description="Basic residues" evidence="1">
    <location>
        <begin position="127"/>
        <end position="136"/>
    </location>
</feature>
<dbReference type="EMBL" id="BSYO01000035">
    <property type="protein sequence ID" value="GMH28694.1"/>
    <property type="molecule type" value="Genomic_DNA"/>
</dbReference>
<feature type="region of interest" description="Disordered" evidence="1">
    <location>
        <begin position="38"/>
        <end position="136"/>
    </location>
</feature>
<keyword evidence="3" id="KW-1185">Reference proteome</keyword>
<organism evidence="2 3">
    <name type="scientific">Nepenthes gracilis</name>
    <name type="common">Slender pitcher plant</name>
    <dbReference type="NCBI Taxonomy" id="150966"/>
    <lineage>
        <taxon>Eukaryota</taxon>
        <taxon>Viridiplantae</taxon>
        <taxon>Streptophyta</taxon>
        <taxon>Embryophyta</taxon>
        <taxon>Tracheophyta</taxon>
        <taxon>Spermatophyta</taxon>
        <taxon>Magnoliopsida</taxon>
        <taxon>eudicotyledons</taxon>
        <taxon>Gunneridae</taxon>
        <taxon>Pentapetalae</taxon>
        <taxon>Caryophyllales</taxon>
        <taxon>Nepenthaceae</taxon>
        <taxon>Nepenthes</taxon>
    </lineage>
</organism>
<feature type="compositionally biased region" description="Basic residues" evidence="1">
    <location>
        <begin position="101"/>
        <end position="116"/>
    </location>
</feature>
<evidence type="ECO:0000313" key="2">
    <source>
        <dbReference type="EMBL" id="GMH28694.1"/>
    </source>
</evidence>
<reference evidence="2" key="1">
    <citation type="submission" date="2023-05" db="EMBL/GenBank/DDBJ databases">
        <title>Nepenthes gracilis genome sequencing.</title>
        <authorList>
            <person name="Fukushima K."/>
        </authorList>
    </citation>
    <scope>NUCLEOTIDE SEQUENCE</scope>
    <source>
        <strain evidence="2">SING2019-196</strain>
    </source>
</reference>